<dbReference type="InterPro" id="IPR051694">
    <property type="entry name" value="Immunoregulatory_rcpt-like"/>
</dbReference>
<dbReference type="OrthoDB" id="2537459at2759"/>
<comment type="subcellular location">
    <subcellularLocation>
        <location evidence="1">Membrane</location>
        <topology evidence="1">Single-pass membrane protein</topology>
    </subcellularLocation>
</comment>
<dbReference type="HOGENOM" id="CLU_024893_2_0_1"/>
<dbReference type="InterPro" id="IPR002889">
    <property type="entry name" value="WSC_carb-bd"/>
</dbReference>
<evidence type="ECO:0000256" key="7">
    <source>
        <dbReference type="SAM" id="SignalP"/>
    </source>
</evidence>
<evidence type="ECO:0000313" key="9">
    <source>
        <dbReference type="EMBL" id="ETS82768.1"/>
    </source>
</evidence>
<feature type="compositionally biased region" description="Low complexity" evidence="5">
    <location>
        <begin position="119"/>
        <end position="150"/>
    </location>
</feature>
<dbReference type="Proteomes" id="UP000030651">
    <property type="component" value="Unassembled WGS sequence"/>
</dbReference>
<feature type="signal peptide" evidence="7">
    <location>
        <begin position="1"/>
        <end position="24"/>
    </location>
</feature>
<evidence type="ECO:0000256" key="3">
    <source>
        <dbReference type="ARBA" id="ARBA00022989"/>
    </source>
</evidence>
<evidence type="ECO:0000256" key="6">
    <source>
        <dbReference type="SAM" id="Phobius"/>
    </source>
</evidence>
<feature type="domain" description="WSC" evidence="8">
    <location>
        <begin position="24"/>
        <end position="110"/>
    </location>
</feature>
<keyword evidence="10" id="KW-1185">Reference proteome</keyword>
<evidence type="ECO:0000259" key="8">
    <source>
        <dbReference type="PROSITE" id="PS51212"/>
    </source>
</evidence>
<evidence type="ECO:0000256" key="1">
    <source>
        <dbReference type="ARBA" id="ARBA00004167"/>
    </source>
</evidence>
<dbReference type="InParanoid" id="W3X9J1"/>
<dbReference type="GO" id="GO:0016020">
    <property type="term" value="C:membrane"/>
    <property type="evidence" value="ECO:0007669"/>
    <property type="project" value="UniProtKB-SubCell"/>
</dbReference>
<name>W3X9J1_PESFW</name>
<dbReference type="STRING" id="1229662.W3X9J1"/>
<feature type="transmembrane region" description="Helical" evidence="6">
    <location>
        <begin position="193"/>
        <end position="217"/>
    </location>
</feature>
<dbReference type="SMART" id="SM00321">
    <property type="entry name" value="WSC"/>
    <property type="match status" value="1"/>
</dbReference>
<gene>
    <name evidence="9" type="ORF">PFICI_04644</name>
</gene>
<dbReference type="AlphaFoldDB" id="W3X9J1"/>
<evidence type="ECO:0000256" key="5">
    <source>
        <dbReference type="SAM" id="MobiDB-lite"/>
    </source>
</evidence>
<dbReference type="PROSITE" id="PS51212">
    <property type="entry name" value="WSC"/>
    <property type="match status" value="1"/>
</dbReference>
<evidence type="ECO:0000313" key="10">
    <source>
        <dbReference type="Proteomes" id="UP000030651"/>
    </source>
</evidence>
<dbReference type="GeneID" id="19269657"/>
<dbReference type="GO" id="GO:0071944">
    <property type="term" value="C:cell periphery"/>
    <property type="evidence" value="ECO:0007669"/>
    <property type="project" value="UniProtKB-ARBA"/>
</dbReference>
<dbReference type="EMBL" id="KI912111">
    <property type="protein sequence ID" value="ETS82768.1"/>
    <property type="molecule type" value="Genomic_DNA"/>
</dbReference>
<feature type="region of interest" description="Disordered" evidence="5">
    <location>
        <begin position="115"/>
        <end position="150"/>
    </location>
</feature>
<keyword evidence="4 6" id="KW-0472">Membrane</keyword>
<feature type="region of interest" description="Disordered" evidence="5">
    <location>
        <begin position="295"/>
        <end position="320"/>
    </location>
</feature>
<keyword evidence="3 6" id="KW-1133">Transmembrane helix</keyword>
<dbReference type="NCBIfam" id="TIGR01167">
    <property type="entry name" value="LPXTG_anchor"/>
    <property type="match status" value="1"/>
</dbReference>
<feature type="chain" id="PRO_5004835931" description="WSC domain-containing protein" evidence="7">
    <location>
        <begin position="25"/>
        <end position="320"/>
    </location>
</feature>
<dbReference type="KEGG" id="pfy:PFICI_04644"/>
<reference evidence="10" key="1">
    <citation type="journal article" date="2015" name="BMC Genomics">
        <title>Genomic and transcriptomic analysis of the endophytic fungus Pestalotiopsis fici reveals its lifestyle and high potential for synthesis of natural products.</title>
        <authorList>
            <person name="Wang X."/>
            <person name="Zhang X."/>
            <person name="Liu L."/>
            <person name="Xiang M."/>
            <person name="Wang W."/>
            <person name="Sun X."/>
            <person name="Che Y."/>
            <person name="Guo L."/>
            <person name="Liu G."/>
            <person name="Guo L."/>
            <person name="Wang C."/>
            <person name="Yin W.B."/>
            <person name="Stadler M."/>
            <person name="Zhang X."/>
            <person name="Liu X."/>
        </authorList>
    </citation>
    <scope>NUCLEOTIDE SEQUENCE [LARGE SCALE GENOMIC DNA]</scope>
    <source>
        <strain evidence="10">W106-1 / CGMCC3.15140</strain>
    </source>
</reference>
<keyword evidence="2 6" id="KW-0812">Transmembrane</keyword>
<dbReference type="PANTHER" id="PTHR15549">
    <property type="entry name" value="PAIRED IMMUNOGLOBULIN-LIKE TYPE 2 RECEPTOR"/>
    <property type="match status" value="1"/>
</dbReference>
<accession>W3X9J1</accession>
<dbReference type="Pfam" id="PF01822">
    <property type="entry name" value="WSC"/>
    <property type="match status" value="1"/>
</dbReference>
<dbReference type="RefSeq" id="XP_007831416.1">
    <property type="nucleotide sequence ID" value="XM_007833225.1"/>
</dbReference>
<protein>
    <recommendedName>
        <fullName evidence="8">WSC domain-containing protein</fullName>
    </recommendedName>
</protein>
<organism evidence="9 10">
    <name type="scientific">Pestalotiopsis fici (strain W106-1 / CGMCC3.15140)</name>
    <dbReference type="NCBI Taxonomy" id="1229662"/>
    <lineage>
        <taxon>Eukaryota</taxon>
        <taxon>Fungi</taxon>
        <taxon>Dikarya</taxon>
        <taxon>Ascomycota</taxon>
        <taxon>Pezizomycotina</taxon>
        <taxon>Sordariomycetes</taxon>
        <taxon>Xylariomycetidae</taxon>
        <taxon>Amphisphaeriales</taxon>
        <taxon>Sporocadaceae</taxon>
        <taxon>Pestalotiopsis</taxon>
    </lineage>
</organism>
<dbReference type="eggNOG" id="KOG4157">
    <property type="taxonomic scope" value="Eukaryota"/>
</dbReference>
<sequence>MALRQCRPLMAALGFLSLVSLVSAVDMTYCASLNTADGSANSSTYQSDGLCTEFCSGYAFAVLQYKDCWCSNYVPASSDQVDTSECDTDCPGYPSDTCGGDGLYGYIGLSSNPSGTKGGDSTTAAATTTQASTDSTTTEPTTTAAGESSSTLISTITQGGSVMTVTVMPTGGASASSSTAEVSTSQKGLSTGAAVGTAVGVLGFVGIILAAGFFFWFRRKRREQEEGSMLQHQNSFRGSSAGIMSTPRTEMASVWNDEAQSVGRRSSRLMPHDPRMDPYAANIYGRFDNKSRESINTLRDDQDYSRRVLRTTNPDLPGDN</sequence>
<proteinExistence type="predicted"/>
<dbReference type="PANTHER" id="PTHR15549:SF31">
    <property type="entry name" value="WSC DOMAIN-CONTAINING PROTEIN"/>
    <property type="match status" value="1"/>
</dbReference>
<evidence type="ECO:0000256" key="2">
    <source>
        <dbReference type="ARBA" id="ARBA00022692"/>
    </source>
</evidence>
<feature type="compositionally biased region" description="Basic and acidic residues" evidence="5">
    <location>
        <begin position="295"/>
        <end position="306"/>
    </location>
</feature>
<evidence type="ECO:0000256" key="4">
    <source>
        <dbReference type="ARBA" id="ARBA00023136"/>
    </source>
</evidence>
<dbReference type="OMA" id="QIDPRMD"/>
<keyword evidence="7" id="KW-0732">Signal</keyword>